<dbReference type="InterPro" id="IPR001452">
    <property type="entry name" value="SH3_domain"/>
</dbReference>
<feature type="domain" description="SH3" evidence="7">
    <location>
        <begin position="1"/>
        <end position="54"/>
    </location>
</feature>
<dbReference type="GO" id="GO:0005078">
    <property type="term" value="F:MAP-kinase scaffold activity"/>
    <property type="evidence" value="ECO:0007669"/>
    <property type="project" value="TreeGrafter"/>
</dbReference>
<evidence type="ECO:0000256" key="4">
    <source>
        <dbReference type="ARBA" id="ARBA00022490"/>
    </source>
</evidence>
<dbReference type="AlphaFoldDB" id="V3ZS93"/>
<comment type="similarity">
    <text evidence="2">Belongs to the JIP scaffold family.</text>
</comment>
<dbReference type="GO" id="GO:0007254">
    <property type="term" value="P:JNK cascade"/>
    <property type="evidence" value="ECO:0007669"/>
    <property type="project" value="TreeGrafter"/>
</dbReference>
<comment type="subcellular location">
    <subcellularLocation>
        <location evidence="1">Cytoplasm</location>
    </subcellularLocation>
</comment>
<dbReference type="CDD" id="cd01212">
    <property type="entry name" value="PTB_JIP"/>
    <property type="match status" value="1"/>
</dbReference>
<dbReference type="Pfam" id="PF14604">
    <property type="entry name" value="SH3_9"/>
    <property type="match status" value="1"/>
</dbReference>
<evidence type="ECO:0000259" key="6">
    <source>
        <dbReference type="PROSITE" id="PS01179"/>
    </source>
</evidence>
<sequence>MHRFITRHEDEMLVEIGDPIHVITESDDLWCEGINLRTGQKGIFPAMYATDLTFLEEEEDDSEGEYRKYNLQFLGSVEVQCQKGDEVLCQAVNKVALARRCNLAINPPPVCTLEISQYGIRMIDKSKEGHESDSFSHFFALKNISFCGTHPRNDRYFAFITKHPVDMKFACHVFLGDRSTHKVTDALGFAFKRFYQEYMAFTHPTEDIYLD</sequence>
<proteinExistence type="inferred from homology"/>
<evidence type="ECO:0000313" key="8">
    <source>
        <dbReference type="EMBL" id="ESO87237.1"/>
    </source>
</evidence>
<dbReference type="InterPro" id="IPR047178">
    <property type="entry name" value="JIP1_scaffold"/>
</dbReference>
<accession>V3ZS93</accession>
<dbReference type="PANTHER" id="PTHR47437:SF4">
    <property type="entry name" value="JNK-INTERACTING PROTEIN 1-LIKE PROTEIN"/>
    <property type="match status" value="1"/>
</dbReference>
<dbReference type="SMART" id="SM00326">
    <property type="entry name" value="SH3"/>
    <property type="match status" value="1"/>
</dbReference>
<evidence type="ECO:0000256" key="5">
    <source>
        <dbReference type="PROSITE-ProRule" id="PRU00192"/>
    </source>
</evidence>
<dbReference type="GeneID" id="20244212"/>
<keyword evidence="4" id="KW-0963">Cytoplasm</keyword>
<evidence type="ECO:0000256" key="1">
    <source>
        <dbReference type="ARBA" id="ARBA00004496"/>
    </source>
</evidence>
<dbReference type="Gene3D" id="2.30.30.40">
    <property type="entry name" value="SH3 Domains"/>
    <property type="match status" value="1"/>
</dbReference>
<dbReference type="Pfam" id="PF00640">
    <property type="entry name" value="PID"/>
    <property type="match status" value="1"/>
</dbReference>
<dbReference type="Gene3D" id="2.30.29.30">
    <property type="entry name" value="Pleckstrin-homology domain (PH domain)/Phosphotyrosine-binding domain (PTB)"/>
    <property type="match status" value="1"/>
</dbReference>
<dbReference type="PROSITE" id="PS50002">
    <property type="entry name" value="SH3"/>
    <property type="match status" value="1"/>
</dbReference>
<feature type="domain" description="PID" evidence="6">
    <location>
        <begin position="68"/>
        <end position="199"/>
    </location>
</feature>
<gene>
    <name evidence="8" type="ORF">LOTGIDRAFT_177493</name>
</gene>
<dbReference type="HOGENOM" id="CLU_1266519_0_0_1"/>
<dbReference type="SMART" id="SM00462">
    <property type="entry name" value="PTB"/>
    <property type="match status" value="1"/>
</dbReference>
<organism evidence="8 9">
    <name type="scientific">Lottia gigantea</name>
    <name type="common">Giant owl limpet</name>
    <dbReference type="NCBI Taxonomy" id="225164"/>
    <lineage>
        <taxon>Eukaryota</taxon>
        <taxon>Metazoa</taxon>
        <taxon>Spiralia</taxon>
        <taxon>Lophotrochozoa</taxon>
        <taxon>Mollusca</taxon>
        <taxon>Gastropoda</taxon>
        <taxon>Patellogastropoda</taxon>
        <taxon>Lottioidea</taxon>
        <taxon>Lottiidae</taxon>
        <taxon>Lottia</taxon>
    </lineage>
</organism>
<dbReference type="SUPFAM" id="SSF50729">
    <property type="entry name" value="PH domain-like"/>
    <property type="match status" value="1"/>
</dbReference>
<dbReference type="PANTHER" id="PTHR47437">
    <property type="entry name" value="JNK-INTERACTING PROTEIN 1-LIKE PROTEIN"/>
    <property type="match status" value="1"/>
</dbReference>
<dbReference type="InterPro" id="IPR011993">
    <property type="entry name" value="PH-like_dom_sf"/>
</dbReference>
<evidence type="ECO:0000259" key="7">
    <source>
        <dbReference type="PROSITE" id="PS50002"/>
    </source>
</evidence>
<dbReference type="KEGG" id="lgi:LOTGIDRAFT_177493"/>
<evidence type="ECO:0000256" key="3">
    <source>
        <dbReference type="ARBA" id="ARBA00022443"/>
    </source>
</evidence>
<reference evidence="8 9" key="1">
    <citation type="journal article" date="2013" name="Nature">
        <title>Insights into bilaterian evolution from three spiralian genomes.</title>
        <authorList>
            <person name="Simakov O."/>
            <person name="Marletaz F."/>
            <person name="Cho S.J."/>
            <person name="Edsinger-Gonzales E."/>
            <person name="Havlak P."/>
            <person name="Hellsten U."/>
            <person name="Kuo D.H."/>
            <person name="Larsson T."/>
            <person name="Lv J."/>
            <person name="Arendt D."/>
            <person name="Savage R."/>
            <person name="Osoegawa K."/>
            <person name="de Jong P."/>
            <person name="Grimwood J."/>
            <person name="Chapman J.A."/>
            <person name="Shapiro H."/>
            <person name="Aerts A."/>
            <person name="Otillar R.P."/>
            <person name="Terry A.Y."/>
            <person name="Boore J.L."/>
            <person name="Grigoriev I.V."/>
            <person name="Lindberg D.R."/>
            <person name="Seaver E.C."/>
            <person name="Weisblat D.A."/>
            <person name="Putnam N.H."/>
            <person name="Rokhsar D.S."/>
        </authorList>
    </citation>
    <scope>NUCLEOTIDE SEQUENCE [LARGE SCALE GENOMIC DNA]</scope>
</reference>
<evidence type="ECO:0008006" key="10">
    <source>
        <dbReference type="Google" id="ProtNLM"/>
    </source>
</evidence>
<evidence type="ECO:0000313" key="9">
    <source>
        <dbReference type="Proteomes" id="UP000030746"/>
    </source>
</evidence>
<dbReference type="PROSITE" id="PS01179">
    <property type="entry name" value="PID"/>
    <property type="match status" value="1"/>
</dbReference>
<protein>
    <recommendedName>
        <fullName evidence="10">SH3 domain-containing protein</fullName>
    </recommendedName>
</protein>
<dbReference type="CTD" id="20244212"/>
<dbReference type="STRING" id="225164.V3ZS93"/>
<dbReference type="Proteomes" id="UP000030746">
    <property type="component" value="Unassembled WGS sequence"/>
</dbReference>
<keyword evidence="9" id="KW-1185">Reference proteome</keyword>
<name>V3ZS93_LOTGI</name>
<keyword evidence="3 5" id="KW-0728">SH3 domain</keyword>
<dbReference type="InterPro" id="IPR006020">
    <property type="entry name" value="PTB/PI_dom"/>
</dbReference>
<evidence type="ECO:0000256" key="2">
    <source>
        <dbReference type="ARBA" id="ARBA00009866"/>
    </source>
</evidence>
<dbReference type="GO" id="GO:0046328">
    <property type="term" value="P:regulation of JNK cascade"/>
    <property type="evidence" value="ECO:0007669"/>
    <property type="project" value="InterPro"/>
</dbReference>
<dbReference type="FunFam" id="2.30.30.40:FF:000032">
    <property type="entry name" value="Putative C-Jun-amino-terminal kinase-interacting protein 2"/>
    <property type="match status" value="1"/>
</dbReference>
<dbReference type="GO" id="GO:0005737">
    <property type="term" value="C:cytoplasm"/>
    <property type="evidence" value="ECO:0007669"/>
    <property type="project" value="UniProtKB-SubCell"/>
</dbReference>
<dbReference type="GO" id="GO:0008432">
    <property type="term" value="F:JUN kinase binding"/>
    <property type="evidence" value="ECO:0007669"/>
    <property type="project" value="TreeGrafter"/>
</dbReference>
<dbReference type="OrthoDB" id="5965083at2759"/>
<dbReference type="OMA" id="SYNEYMA"/>
<dbReference type="EMBL" id="KB202953">
    <property type="protein sequence ID" value="ESO87237.1"/>
    <property type="molecule type" value="Genomic_DNA"/>
</dbReference>
<dbReference type="RefSeq" id="XP_009062184.1">
    <property type="nucleotide sequence ID" value="XM_009063936.1"/>
</dbReference>